<feature type="binding site" evidence="6">
    <location>
        <position position="141"/>
    </location>
    <ligand>
        <name>Zn(2+)</name>
        <dbReference type="ChEBI" id="CHEBI:29105"/>
        <note>catalytic</note>
    </ligand>
</feature>
<keyword evidence="4 6" id="KW-0862">Zinc</keyword>
<dbReference type="Proteomes" id="UP000192578">
    <property type="component" value="Unassembled WGS sequence"/>
</dbReference>
<dbReference type="PROSITE" id="PS51864">
    <property type="entry name" value="ASTACIN"/>
    <property type="match status" value="1"/>
</dbReference>
<organism evidence="10 11">
    <name type="scientific">Hypsibius exemplaris</name>
    <name type="common">Freshwater tardigrade</name>
    <dbReference type="NCBI Taxonomy" id="2072580"/>
    <lineage>
        <taxon>Eukaryota</taxon>
        <taxon>Metazoa</taxon>
        <taxon>Ecdysozoa</taxon>
        <taxon>Tardigrada</taxon>
        <taxon>Eutardigrada</taxon>
        <taxon>Parachela</taxon>
        <taxon>Hypsibioidea</taxon>
        <taxon>Hypsibiidae</taxon>
        <taxon>Hypsibius</taxon>
    </lineage>
</organism>
<comment type="caution">
    <text evidence="6">Lacks conserved residue(s) required for the propagation of feature annotation.</text>
</comment>
<dbReference type="InterPro" id="IPR036426">
    <property type="entry name" value="Bulb-type_lectin_dom_sf"/>
</dbReference>
<evidence type="ECO:0000256" key="3">
    <source>
        <dbReference type="ARBA" id="ARBA00022801"/>
    </source>
</evidence>
<sequence>MKNASSTATNSSDDFDISFAPTNGSLFEGDIWGIVPQNISDINVERAYNGVRDEAYRWPDGVVPYQFSSALSASQRLAVRQAMNEMENGTCVKFVQQNTQDFIYIAQMFGFGCSSYVGRQNRGGQLLNLEAGCWTKGAIQHQLMHALGFFHEHSRADRDEYVEIVSANIQQGEEKSFRSWDNNTITAYGLPYDFDSILHYPSHIFARRHPVGGATVGPTIKLRPMYEGKTFGLQLGLSSTDTRKINLMYKCQRSQLESDNSLEVGEALWSPDGNVKLSMESDGNLVLYRQCDGRAIWSTNMSYEDERFIPTSITMQADGNLAMYRPGVFYLVWGTNTRHSQFSRAALKVFNEGYFCLYKNEECLWKSGGVSLCTLTPAPHFQGAKVILQNGGTLLRDQSLASVGGTCNITLQQNGNIILQHTCDDREIWSARNSIGRVHKLGYQEHVSIDKLEMHEDGHLQLHLTNGETKALHSSIGGGRGSDLRLSDDCQLCIFKDGSCLWRSYLLSRKLIRCSGRDKLEQKRNTTEQHKTGGFLVFAQGPFLWRLPTEDLDDAEQLSNITEEKNYAVAVDCVNHHLYWTNKQTGIRRSRYDGSDNNLVVTNDETLLGLAVDFVSGNMFWAQGSAILVAKMSQLEAGHKTIISSMDIYVLTALAVHPSSGSIYWSHSATTIETASMNGSNRQVLITQVSAISLALDYERNELYWADSNNGNIECVSLNGGSKRIVSTQRRGMKYSFGLSLSGERVTGRPGHYLT</sequence>
<dbReference type="SUPFAM" id="SSF55486">
    <property type="entry name" value="Metalloproteases ('zincins'), catalytic domain"/>
    <property type="match status" value="1"/>
</dbReference>
<dbReference type="AlphaFoldDB" id="A0A9X6NIW7"/>
<dbReference type="SMART" id="SM00108">
    <property type="entry name" value="B_lectin"/>
    <property type="match status" value="1"/>
</dbReference>
<keyword evidence="2 6" id="KW-0479">Metal-binding</keyword>
<dbReference type="PANTHER" id="PTHR10127">
    <property type="entry name" value="DISCOIDIN, CUB, EGF, LAMININ , AND ZINC METALLOPROTEASE DOMAIN CONTAINING"/>
    <property type="match status" value="1"/>
</dbReference>
<gene>
    <name evidence="10" type="ORF">BV898_15899</name>
</gene>
<dbReference type="Gene3D" id="2.90.10.10">
    <property type="entry name" value="Bulb-type lectin domain"/>
    <property type="match status" value="3"/>
</dbReference>
<dbReference type="SUPFAM" id="SSF63825">
    <property type="entry name" value="YWTD domain"/>
    <property type="match status" value="1"/>
</dbReference>
<evidence type="ECO:0000256" key="7">
    <source>
        <dbReference type="RuleBase" id="RU361183"/>
    </source>
</evidence>
<evidence type="ECO:0000256" key="6">
    <source>
        <dbReference type="PROSITE-ProRule" id="PRU01211"/>
    </source>
</evidence>
<dbReference type="InterPro" id="IPR006026">
    <property type="entry name" value="Peptidase_Metallo"/>
</dbReference>
<dbReference type="SUPFAM" id="SSF51110">
    <property type="entry name" value="alpha-D-mannose-specific plant lectins"/>
    <property type="match status" value="1"/>
</dbReference>
<evidence type="ECO:0000259" key="8">
    <source>
        <dbReference type="PROSITE" id="PS50927"/>
    </source>
</evidence>
<dbReference type="Gene3D" id="3.40.390.10">
    <property type="entry name" value="Collagenase (Catalytic Domain)"/>
    <property type="match status" value="1"/>
</dbReference>
<dbReference type="Gene3D" id="2.120.10.30">
    <property type="entry name" value="TolB, C-terminal domain"/>
    <property type="match status" value="1"/>
</dbReference>
<keyword evidence="5 7" id="KW-0482">Metalloprotease</keyword>
<keyword evidence="1 7" id="KW-0645">Protease</keyword>
<dbReference type="GO" id="GO:0004222">
    <property type="term" value="F:metalloendopeptidase activity"/>
    <property type="evidence" value="ECO:0007669"/>
    <property type="project" value="UniProtKB-UniRule"/>
</dbReference>
<evidence type="ECO:0000256" key="2">
    <source>
        <dbReference type="ARBA" id="ARBA00022723"/>
    </source>
</evidence>
<dbReference type="PANTHER" id="PTHR10127:SF780">
    <property type="entry name" value="METALLOENDOPEPTIDASE"/>
    <property type="match status" value="1"/>
</dbReference>
<feature type="domain" description="Peptidase M12A" evidence="9">
    <location>
        <begin position="49"/>
        <end position="252"/>
    </location>
</feature>
<reference evidence="11" key="1">
    <citation type="submission" date="2017-01" db="EMBL/GenBank/DDBJ databases">
        <title>Comparative genomics of anhydrobiosis in the tardigrade Hypsibius dujardini.</title>
        <authorList>
            <person name="Yoshida Y."/>
            <person name="Koutsovoulos G."/>
            <person name="Laetsch D."/>
            <person name="Stevens L."/>
            <person name="Kumar S."/>
            <person name="Horikawa D."/>
            <person name="Ishino K."/>
            <person name="Komine S."/>
            <person name="Tomita M."/>
            <person name="Blaxter M."/>
            <person name="Arakawa K."/>
        </authorList>
    </citation>
    <scope>NUCLEOTIDE SEQUENCE [LARGE SCALE GENOMIC DNA]</scope>
    <source>
        <strain evidence="11">Z151</strain>
    </source>
</reference>
<proteinExistence type="predicted"/>
<evidence type="ECO:0000256" key="4">
    <source>
        <dbReference type="ARBA" id="ARBA00022833"/>
    </source>
</evidence>
<evidence type="ECO:0000256" key="5">
    <source>
        <dbReference type="ARBA" id="ARBA00023049"/>
    </source>
</evidence>
<evidence type="ECO:0000259" key="9">
    <source>
        <dbReference type="PROSITE" id="PS51864"/>
    </source>
</evidence>
<dbReference type="Pfam" id="PF01400">
    <property type="entry name" value="Astacin"/>
    <property type="match status" value="1"/>
</dbReference>
<dbReference type="SMART" id="SM00135">
    <property type="entry name" value="LY"/>
    <property type="match status" value="4"/>
</dbReference>
<name>A0A9X6NIW7_HYPEX</name>
<dbReference type="PRINTS" id="PR00480">
    <property type="entry name" value="ASTACIN"/>
</dbReference>
<protein>
    <recommendedName>
        <fullName evidence="7">Metalloendopeptidase</fullName>
        <ecNumber evidence="7">3.4.24.-</ecNumber>
    </recommendedName>
</protein>
<dbReference type="InterPro" id="IPR000033">
    <property type="entry name" value="LDLR_classB_rpt"/>
</dbReference>
<dbReference type="EMBL" id="MTYJ01000226">
    <property type="protein sequence ID" value="OWA51416.1"/>
    <property type="molecule type" value="Genomic_DNA"/>
</dbReference>
<evidence type="ECO:0000313" key="11">
    <source>
        <dbReference type="Proteomes" id="UP000192578"/>
    </source>
</evidence>
<dbReference type="GO" id="GO:0006508">
    <property type="term" value="P:proteolysis"/>
    <property type="evidence" value="ECO:0007669"/>
    <property type="project" value="UniProtKB-KW"/>
</dbReference>
<dbReference type="InterPro" id="IPR001480">
    <property type="entry name" value="Bulb-type_lectin_dom"/>
</dbReference>
<dbReference type="PROSITE" id="PS50927">
    <property type="entry name" value="BULB_LECTIN"/>
    <property type="match status" value="1"/>
</dbReference>
<accession>A0A9X6NIW7</accession>
<evidence type="ECO:0000313" key="10">
    <source>
        <dbReference type="EMBL" id="OWA51416.1"/>
    </source>
</evidence>
<keyword evidence="3 7" id="KW-0378">Hydrolase</keyword>
<evidence type="ECO:0000256" key="1">
    <source>
        <dbReference type="ARBA" id="ARBA00022670"/>
    </source>
</evidence>
<dbReference type="CDD" id="cd04280">
    <property type="entry name" value="ZnMc_astacin_like"/>
    <property type="match status" value="1"/>
</dbReference>
<dbReference type="InterPro" id="IPR001506">
    <property type="entry name" value="Peptidase_M12A"/>
</dbReference>
<dbReference type="EC" id="3.4.24.-" evidence="7"/>
<dbReference type="InterPro" id="IPR011042">
    <property type="entry name" value="6-blade_b-propeller_TolB-like"/>
</dbReference>
<dbReference type="OrthoDB" id="1884773at2759"/>
<comment type="caution">
    <text evidence="10">The sequence shown here is derived from an EMBL/GenBank/DDBJ whole genome shotgun (WGS) entry which is preliminary data.</text>
</comment>
<feature type="binding site" evidence="6">
    <location>
        <position position="145"/>
    </location>
    <ligand>
        <name>Zn(2+)</name>
        <dbReference type="ChEBI" id="CHEBI:29105"/>
        <note>catalytic</note>
    </ligand>
</feature>
<comment type="cofactor">
    <cofactor evidence="6 7">
        <name>Zn(2+)</name>
        <dbReference type="ChEBI" id="CHEBI:29105"/>
    </cofactor>
    <text evidence="6 7">Binds 1 zinc ion per subunit.</text>
</comment>
<dbReference type="SMART" id="SM00235">
    <property type="entry name" value="ZnMc"/>
    <property type="match status" value="1"/>
</dbReference>
<dbReference type="InterPro" id="IPR024079">
    <property type="entry name" value="MetalloPept_cat_dom_sf"/>
</dbReference>
<dbReference type="InterPro" id="IPR034035">
    <property type="entry name" value="Astacin-like_dom"/>
</dbReference>
<feature type="domain" description="Bulb-type lectin" evidence="8">
    <location>
        <begin position="253"/>
        <end position="370"/>
    </location>
</feature>
<keyword evidence="11" id="KW-1185">Reference proteome</keyword>
<dbReference type="GO" id="GO:0008270">
    <property type="term" value="F:zinc ion binding"/>
    <property type="evidence" value="ECO:0007669"/>
    <property type="project" value="UniProtKB-UniRule"/>
</dbReference>
<feature type="binding site" evidence="6">
    <location>
        <position position="151"/>
    </location>
    <ligand>
        <name>Zn(2+)</name>
        <dbReference type="ChEBI" id="CHEBI:29105"/>
        <note>catalytic</note>
    </ligand>
</feature>